<feature type="signal peptide" evidence="1">
    <location>
        <begin position="1"/>
        <end position="17"/>
    </location>
</feature>
<organism evidence="2 3">
    <name type="scientific">Thermus brockianus</name>
    <dbReference type="NCBI Taxonomy" id="56956"/>
    <lineage>
        <taxon>Bacteria</taxon>
        <taxon>Thermotogati</taxon>
        <taxon>Deinococcota</taxon>
        <taxon>Deinococci</taxon>
        <taxon>Thermales</taxon>
        <taxon>Thermaceae</taxon>
        <taxon>Thermus</taxon>
    </lineage>
</organism>
<keyword evidence="3" id="KW-1185">Reference proteome</keyword>
<name>A0ABM7XN47_THEBO</name>
<dbReference type="Proteomes" id="UP000831120">
    <property type="component" value="Plasmid pTbrSNM4-1c"/>
</dbReference>
<evidence type="ECO:0000256" key="1">
    <source>
        <dbReference type="SAM" id="SignalP"/>
    </source>
</evidence>
<proteinExistence type="predicted"/>
<dbReference type="EMBL" id="AP025595">
    <property type="protein sequence ID" value="BDG17795.1"/>
    <property type="molecule type" value="Genomic_DNA"/>
</dbReference>
<gene>
    <name evidence="2" type="ORF">TbrSNM41_25290</name>
</gene>
<geneLocation type="plasmid" evidence="2 3">
    <name>pTbrSNM4-1c</name>
</geneLocation>
<feature type="chain" id="PRO_5047316188" evidence="1">
    <location>
        <begin position="18"/>
        <end position="82"/>
    </location>
</feature>
<protein>
    <submittedName>
        <fullName evidence="2">Uncharacterized protein</fullName>
    </submittedName>
</protein>
<sequence length="82" mass="8830">MARVLLLLLAVLSLRLAQTLTPQGRLQDMGYARDQEPVEGPMGLVRPGTAEDLFSGGSLVLLKLRALTQITSFQTPLRSAPA</sequence>
<keyword evidence="1" id="KW-0732">Signal</keyword>
<reference evidence="2 3" key="1">
    <citation type="journal article" date="2022" name="Microbiol. Resour. Announc.">
        <title>Complete Genome Sequences of Thermus Strains Isolated from Senami Hot Spring in Japan.</title>
        <authorList>
            <person name="Miyazaki K."/>
        </authorList>
    </citation>
    <scope>NUCLEOTIDE SEQUENCE [LARGE SCALE GENOMIC DNA]</scope>
    <source>
        <strain evidence="2 3">SNM4-1</strain>
        <plasmid evidence="2 3">pTbrSNM4-1c</plasmid>
    </source>
</reference>
<accession>A0ABM7XN47</accession>
<evidence type="ECO:0000313" key="2">
    <source>
        <dbReference type="EMBL" id="BDG17795.1"/>
    </source>
</evidence>
<keyword evidence="2" id="KW-0614">Plasmid</keyword>
<evidence type="ECO:0000313" key="3">
    <source>
        <dbReference type="Proteomes" id="UP000831120"/>
    </source>
</evidence>